<dbReference type="RefSeq" id="WP_144236496.1">
    <property type="nucleotide sequence ID" value="NZ_VJWA01000001.1"/>
</dbReference>
<dbReference type="Gene3D" id="3.30.465.10">
    <property type="match status" value="1"/>
</dbReference>
<comment type="caution">
    <text evidence="6">The sequence shown here is derived from an EMBL/GenBank/DDBJ whole genome shotgun (WGS) entry which is preliminary data.</text>
</comment>
<dbReference type="OrthoDB" id="9811557at2"/>
<dbReference type="InterPro" id="IPR004113">
    <property type="entry name" value="FAD-bd_oxidored_4_C"/>
</dbReference>
<dbReference type="EMBL" id="VJWA01000001">
    <property type="protein sequence ID" value="TRW17804.1"/>
    <property type="molecule type" value="Genomic_DNA"/>
</dbReference>
<dbReference type="InterPro" id="IPR016164">
    <property type="entry name" value="FAD-linked_Oxase-like_C"/>
</dbReference>
<dbReference type="PANTHER" id="PTHR43716:SF2">
    <property type="entry name" value="BLL6224 PROTEIN"/>
    <property type="match status" value="1"/>
</dbReference>
<dbReference type="SUPFAM" id="SSF55103">
    <property type="entry name" value="FAD-linked oxidases, C-terminal domain"/>
    <property type="match status" value="1"/>
</dbReference>
<feature type="domain" description="FAD-binding PCMH-type" evidence="5">
    <location>
        <begin position="38"/>
        <end position="219"/>
    </location>
</feature>
<evidence type="ECO:0000313" key="6">
    <source>
        <dbReference type="EMBL" id="TRW17804.1"/>
    </source>
</evidence>
<dbReference type="PROSITE" id="PS51387">
    <property type="entry name" value="FAD_PCMH"/>
    <property type="match status" value="1"/>
</dbReference>
<dbReference type="GO" id="GO:0071949">
    <property type="term" value="F:FAD binding"/>
    <property type="evidence" value="ECO:0007669"/>
    <property type="project" value="InterPro"/>
</dbReference>
<comment type="cofactor">
    <cofactor evidence="1">
        <name>FAD</name>
        <dbReference type="ChEBI" id="CHEBI:57692"/>
    </cofactor>
</comment>
<reference evidence="6 7" key="1">
    <citation type="submission" date="2019-07" db="EMBL/GenBank/DDBJ databases">
        <title>Novel species isolated from glacier.</title>
        <authorList>
            <person name="Liu Q."/>
            <person name="Xin Y.-H."/>
        </authorList>
    </citation>
    <scope>NUCLEOTIDE SEQUENCE [LARGE SCALE GENOMIC DNA]</scope>
    <source>
        <strain evidence="6 7">LB1R16</strain>
    </source>
</reference>
<dbReference type="InterPro" id="IPR016169">
    <property type="entry name" value="FAD-bd_PCMH_sub2"/>
</dbReference>
<dbReference type="Proteomes" id="UP000317894">
    <property type="component" value="Unassembled WGS sequence"/>
</dbReference>
<evidence type="ECO:0000256" key="4">
    <source>
        <dbReference type="ARBA" id="ARBA00022827"/>
    </source>
</evidence>
<dbReference type="PANTHER" id="PTHR43716">
    <property type="entry name" value="D-2-HYDROXYGLUTARATE DEHYDROGENASE, MITOCHONDRIAL"/>
    <property type="match status" value="1"/>
</dbReference>
<dbReference type="InterPro" id="IPR016171">
    <property type="entry name" value="Vanillyl_alc_oxidase_C-sub2"/>
</dbReference>
<name>A0A552UHV9_9SPHN</name>
<evidence type="ECO:0000256" key="2">
    <source>
        <dbReference type="ARBA" id="ARBA00008000"/>
    </source>
</evidence>
<keyword evidence="4" id="KW-0274">FAD</keyword>
<dbReference type="Gene3D" id="3.30.70.2190">
    <property type="match status" value="1"/>
</dbReference>
<proteinExistence type="inferred from homology"/>
<organism evidence="6 7">
    <name type="scientific">Glacieibacterium frigidum</name>
    <dbReference type="NCBI Taxonomy" id="2593303"/>
    <lineage>
        <taxon>Bacteria</taxon>
        <taxon>Pseudomonadati</taxon>
        <taxon>Pseudomonadota</taxon>
        <taxon>Alphaproteobacteria</taxon>
        <taxon>Sphingomonadales</taxon>
        <taxon>Sphingosinicellaceae</taxon>
        <taxon>Glacieibacterium</taxon>
    </lineage>
</organism>
<accession>A0A552UHV9</accession>
<dbReference type="Pfam" id="PF01565">
    <property type="entry name" value="FAD_binding_4"/>
    <property type="match status" value="1"/>
</dbReference>
<sequence length="469" mass="47325">MLPIPSDAALDALKAAAGNWSDDPATLAPHLVDWRGKVRGNSPLLLMPATTAAVAAIVRAAAAYRVALVPQGGNTGLVGGGIPDAGGGAVLVSLARLNRIRAVDAAGLTLTAEAGVILSTVHDAALAEGCVFPLSLAAKGSATIGGLVSTNAGGVQVLRHGTMRALVAGIEAVLPDGSILDQITGLAKDNSGYDIKQLLIGGEGTLGIVTAAALRLVPAPPHRAVAWAGVEGPHAALALLARLRRASGGQVESFELIPAAGVDLVVQHIADRRAPLSSPHRWHVLIELAGAATLDAVLEAALGEAAAAGEIEDAVIAQSSAQAAALWRIREELPEAERRDGPSLHHDIAVAVAALPGFAEAATARVEADFAWARVLAFGHLGDGNLHFNVRPPADSDAAAWVASHGAAVTGLVFDLVTAAGGSISAEHGIGSIKRADLARLGDPAKLAAMRAVKSALDPLGIMNPGKVV</sequence>
<dbReference type="Gene3D" id="3.30.43.10">
    <property type="entry name" value="Uridine Diphospho-n-acetylenolpyruvylglucosamine Reductase, domain 2"/>
    <property type="match status" value="1"/>
</dbReference>
<dbReference type="InterPro" id="IPR051264">
    <property type="entry name" value="FAD-oxidored/transferase_4"/>
</dbReference>
<dbReference type="InterPro" id="IPR016166">
    <property type="entry name" value="FAD-bd_PCMH"/>
</dbReference>
<evidence type="ECO:0000256" key="3">
    <source>
        <dbReference type="ARBA" id="ARBA00022630"/>
    </source>
</evidence>
<dbReference type="InterPro" id="IPR036318">
    <property type="entry name" value="FAD-bd_PCMH-like_sf"/>
</dbReference>
<evidence type="ECO:0000259" key="5">
    <source>
        <dbReference type="PROSITE" id="PS51387"/>
    </source>
</evidence>
<keyword evidence="3" id="KW-0285">Flavoprotein</keyword>
<dbReference type="GO" id="GO:0003824">
    <property type="term" value="F:catalytic activity"/>
    <property type="evidence" value="ECO:0007669"/>
    <property type="project" value="InterPro"/>
</dbReference>
<keyword evidence="7" id="KW-1185">Reference proteome</keyword>
<dbReference type="GO" id="GO:0022904">
    <property type="term" value="P:respiratory electron transport chain"/>
    <property type="evidence" value="ECO:0007669"/>
    <property type="project" value="TreeGrafter"/>
</dbReference>
<gene>
    <name evidence="6" type="ORF">FMM06_06620</name>
</gene>
<comment type="similarity">
    <text evidence="2">Belongs to the FAD-binding oxidoreductase/transferase type 4 family.</text>
</comment>
<evidence type="ECO:0000256" key="1">
    <source>
        <dbReference type="ARBA" id="ARBA00001974"/>
    </source>
</evidence>
<dbReference type="FunFam" id="1.10.45.10:FF:000001">
    <property type="entry name" value="D-lactate dehydrogenase mitochondrial"/>
    <property type="match status" value="1"/>
</dbReference>
<dbReference type="Gene3D" id="1.10.45.10">
    <property type="entry name" value="Vanillyl-alcohol Oxidase, Chain A, domain 4"/>
    <property type="match status" value="1"/>
</dbReference>
<dbReference type="InterPro" id="IPR016167">
    <property type="entry name" value="FAD-bd_PCMH_sub1"/>
</dbReference>
<dbReference type="InterPro" id="IPR006094">
    <property type="entry name" value="Oxid_FAD_bind_N"/>
</dbReference>
<protein>
    <submittedName>
        <fullName evidence="6">FAD-binding oxidoreductase</fullName>
    </submittedName>
</protein>
<evidence type="ECO:0000313" key="7">
    <source>
        <dbReference type="Proteomes" id="UP000317894"/>
    </source>
</evidence>
<dbReference type="Gene3D" id="3.30.70.2740">
    <property type="match status" value="1"/>
</dbReference>
<dbReference type="SUPFAM" id="SSF56176">
    <property type="entry name" value="FAD-binding/transporter-associated domain-like"/>
    <property type="match status" value="1"/>
</dbReference>
<dbReference type="AlphaFoldDB" id="A0A552UHV9"/>
<dbReference type="Pfam" id="PF02913">
    <property type="entry name" value="FAD-oxidase_C"/>
    <property type="match status" value="1"/>
</dbReference>